<sequence length="151" mass="16204">MCGTYDQRYRYPYQVDTFSVPRSYFSSASDDSDLESPVGGGGGSSADSAGSGSSQSTPQQSQNQEFTHQHSQQDSPPRQSLPQVPTLSIRRVSLPSVDQLNAALSKAPLLRSVATIETAAKLTHSNILTILAHAFPSQVAIASQSSSRYLR</sequence>
<keyword evidence="3" id="KW-1185">Reference proteome</keyword>
<proteinExistence type="predicted"/>
<evidence type="ECO:0000256" key="1">
    <source>
        <dbReference type="SAM" id="MobiDB-lite"/>
    </source>
</evidence>
<reference evidence="2 3" key="1">
    <citation type="submission" date="2014-04" db="EMBL/GenBank/DDBJ databases">
        <title>Evolutionary Origins and Diversification of the Mycorrhizal Mutualists.</title>
        <authorList>
            <consortium name="DOE Joint Genome Institute"/>
            <consortium name="Mycorrhizal Genomics Consortium"/>
            <person name="Kohler A."/>
            <person name="Kuo A."/>
            <person name="Nagy L.G."/>
            <person name="Floudas D."/>
            <person name="Copeland A."/>
            <person name="Barry K.W."/>
            <person name="Cichocki N."/>
            <person name="Veneault-Fourrey C."/>
            <person name="LaButti K."/>
            <person name="Lindquist E.A."/>
            <person name="Lipzen A."/>
            <person name="Lundell T."/>
            <person name="Morin E."/>
            <person name="Murat C."/>
            <person name="Riley R."/>
            <person name="Ohm R."/>
            <person name="Sun H."/>
            <person name="Tunlid A."/>
            <person name="Henrissat B."/>
            <person name="Grigoriev I.V."/>
            <person name="Hibbett D.S."/>
            <person name="Martin F."/>
        </authorList>
    </citation>
    <scope>NUCLEOTIDE SEQUENCE [LARGE SCALE GENOMIC DNA]</scope>
    <source>
        <strain evidence="2 3">Koide BX008</strain>
    </source>
</reference>
<dbReference type="HOGENOM" id="CLU_1730953_0_0_1"/>
<name>A0A0C2SR17_AMAMK</name>
<dbReference type="Proteomes" id="UP000054549">
    <property type="component" value="Unassembled WGS sequence"/>
</dbReference>
<dbReference type="InParanoid" id="A0A0C2SR17"/>
<dbReference type="AlphaFoldDB" id="A0A0C2SR17"/>
<protein>
    <submittedName>
        <fullName evidence="2">Uncharacterized protein</fullName>
    </submittedName>
</protein>
<feature type="compositionally biased region" description="Polar residues" evidence="1">
    <location>
        <begin position="63"/>
        <end position="86"/>
    </location>
</feature>
<evidence type="ECO:0000313" key="2">
    <source>
        <dbReference type="EMBL" id="KIL65735.1"/>
    </source>
</evidence>
<organism evidence="2 3">
    <name type="scientific">Amanita muscaria (strain Koide BX008)</name>
    <dbReference type="NCBI Taxonomy" id="946122"/>
    <lineage>
        <taxon>Eukaryota</taxon>
        <taxon>Fungi</taxon>
        <taxon>Dikarya</taxon>
        <taxon>Basidiomycota</taxon>
        <taxon>Agaricomycotina</taxon>
        <taxon>Agaricomycetes</taxon>
        <taxon>Agaricomycetidae</taxon>
        <taxon>Agaricales</taxon>
        <taxon>Pluteineae</taxon>
        <taxon>Amanitaceae</taxon>
        <taxon>Amanita</taxon>
    </lineage>
</organism>
<feature type="region of interest" description="Disordered" evidence="1">
    <location>
        <begin position="24"/>
        <end position="87"/>
    </location>
</feature>
<feature type="compositionally biased region" description="Low complexity" evidence="1">
    <location>
        <begin position="45"/>
        <end position="62"/>
    </location>
</feature>
<evidence type="ECO:0000313" key="3">
    <source>
        <dbReference type="Proteomes" id="UP000054549"/>
    </source>
</evidence>
<accession>A0A0C2SR17</accession>
<gene>
    <name evidence="2" type="ORF">M378DRAFT_458895</name>
</gene>
<dbReference type="EMBL" id="KN818240">
    <property type="protein sequence ID" value="KIL65735.1"/>
    <property type="molecule type" value="Genomic_DNA"/>
</dbReference>